<organism evidence="1 2">
    <name type="scientific">Hymenolepis diminuta</name>
    <name type="common">Rat tapeworm</name>
    <dbReference type="NCBI Taxonomy" id="6216"/>
    <lineage>
        <taxon>Eukaryota</taxon>
        <taxon>Metazoa</taxon>
        <taxon>Spiralia</taxon>
        <taxon>Lophotrochozoa</taxon>
        <taxon>Platyhelminthes</taxon>
        <taxon>Cestoda</taxon>
        <taxon>Eucestoda</taxon>
        <taxon>Cyclophyllidea</taxon>
        <taxon>Hymenolepididae</taxon>
        <taxon>Hymenolepis</taxon>
    </lineage>
</organism>
<sequence>MLIHDDDDYLSRIRPGAKSFYKCNIQEELYHRVKRVESRFPGLITDRILLHDLPKLGPIMSSDDKLNAVVSEHRMCLLDLQHLLTYEEDKENRFPCWLF</sequence>
<gene>
    <name evidence="1" type="ORF">WMSIL1_LOCUS9134</name>
</gene>
<keyword evidence="2" id="KW-1185">Reference proteome</keyword>
<dbReference type="EMBL" id="CABIJS010000355">
    <property type="protein sequence ID" value="VUZ50209.1"/>
    <property type="molecule type" value="Genomic_DNA"/>
</dbReference>
<dbReference type="AlphaFoldDB" id="A0A564YT81"/>
<name>A0A564YT81_HYMDI</name>
<dbReference type="Proteomes" id="UP000321570">
    <property type="component" value="Unassembled WGS sequence"/>
</dbReference>
<accession>A0A564YT81</accession>
<protein>
    <submittedName>
        <fullName evidence="1">Uncharacterized protein</fullName>
    </submittedName>
</protein>
<reference evidence="1 2" key="1">
    <citation type="submission" date="2019-07" db="EMBL/GenBank/DDBJ databases">
        <authorList>
            <person name="Jastrzebski P J."/>
            <person name="Paukszto L."/>
            <person name="Jastrzebski P J."/>
        </authorList>
    </citation>
    <scope>NUCLEOTIDE SEQUENCE [LARGE SCALE GENOMIC DNA]</scope>
    <source>
        <strain evidence="1 2">WMS-il1</strain>
    </source>
</reference>
<evidence type="ECO:0000313" key="1">
    <source>
        <dbReference type="EMBL" id="VUZ50209.1"/>
    </source>
</evidence>
<evidence type="ECO:0000313" key="2">
    <source>
        <dbReference type="Proteomes" id="UP000321570"/>
    </source>
</evidence>
<proteinExistence type="predicted"/>